<dbReference type="NCBIfam" id="NF045542">
    <property type="entry name" value="Clp_rel_HeadMat"/>
    <property type="match status" value="1"/>
</dbReference>
<sequence length="290" mass="30717">MNLPRIAVPARAGISARTPDAVLERWDASILSADAIGDNVISIYDVIGEDFWTGGGFTLKRLDAALRTIGRRDFEVHINSPGGDMFEGVAIYNKIRDHADANTLSVKVKVLGVAASAASVIAMAGDEIEIGTSASIMIHNCWTVAMGNRRDFAEMAVTMEQFDANMASVYEARTGNDAETVASMMDAETWFSGQAAIDAGFATALLPADRIKSEPNAKANALRAEKQTERALRLAGASAKEAKTTISDMKKAARDDAVEPNSNADVAKSDYAAIAASLMKSTSALGVSHD</sequence>
<dbReference type="GO" id="GO:0004252">
    <property type="term" value="F:serine-type endopeptidase activity"/>
    <property type="evidence" value="ECO:0007669"/>
    <property type="project" value="InterPro"/>
</dbReference>
<dbReference type="AlphaFoldDB" id="A0A643EXY5"/>
<proteinExistence type="inferred from homology"/>
<dbReference type="InterPro" id="IPR023562">
    <property type="entry name" value="ClpP/TepA"/>
</dbReference>
<dbReference type="GO" id="GO:0009368">
    <property type="term" value="C:endopeptidase Clp complex"/>
    <property type="evidence" value="ECO:0007669"/>
    <property type="project" value="TreeGrafter"/>
</dbReference>
<keyword evidence="3 7" id="KW-0645">Protease</keyword>
<keyword evidence="2" id="KW-0963">Cytoplasm</keyword>
<dbReference type="CDD" id="cd07016">
    <property type="entry name" value="S14_ClpP_1"/>
    <property type="match status" value="1"/>
</dbReference>
<dbReference type="EMBL" id="VZPE01000006">
    <property type="protein sequence ID" value="KAB0570570.1"/>
    <property type="molecule type" value="Genomic_DNA"/>
</dbReference>
<keyword evidence="5" id="KW-0720">Serine protease</keyword>
<evidence type="ECO:0000256" key="3">
    <source>
        <dbReference type="ARBA" id="ARBA00022670"/>
    </source>
</evidence>
<name>A0A643EXY5_9HYPH</name>
<dbReference type="Gene3D" id="3.90.226.10">
    <property type="entry name" value="2-enoyl-CoA Hydratase, Chain A, domain 1"/>
    <property type="match status" value="1"/>
</dbReference>
<gene>
    <name evidence="7" type="ORF">F7Q93_15120</name>
</gene>
<evidence type="ECO:0000256" key="1">
    <source>
        <dbReference type="ARBA" id="ARBA00007039"/>
    </source>
</evidence>
<accession>A0A643EXY5</accession>
<dbReference type="InterPro" id="IPR001907">
    <property type="entry name" value="ClpP"/>
</dbReference>
<evidence type="ECO:0000256" key="6">
    <source>
        <dbReference type="RuleBase" id="RU003567"/>
    </source>
</evidence>
<evidence type="ECO:0000256" key="4">
    <source>
        <dbReference type="ARBA" id="ARBA00022801"/>
    </source>
</evidence>
<reference evidence="7" key="1">
    <citation type="submission" date="2019-09" db="EMBL/GenBank/DDBJ databases">
        <title>Draft genome sequences of 48 bacterial type strains from the CCUG.</title>
        <authorList>
            <person name="Tunovic T."/>
            <person name="Pineiro-Iglesias B."/>
            <person name="Unosson C."/>
            <person name="Inganas E."/>
            <person name="Ohlen M."/>
            <person name="Cardew S."/>
            <person name="Jensie-Markopoulos S."/>
            <person name="Salva-Serra F."/>
            <person name="Jaen-Luchoro D."/>
            <person name="Karlsson R."/>
            <person name="Svensson-Stadler L."/>
            <person name="Chun J."/>
            <person name="Moore E."/>
        </authorList>
    </citation>
    <scope>NUCLEOTIDE SEQUENCE</scope>
    <source>
        <strain evidence="7">CCUG 50899</strain>
    </source>
</reference>
<evidence type="ECO:0000256" key="2">
    <source>
        <dbReference type="ARBA" id="ARBA00022490"/>
    </source>
</evidence>
<dbReference type="PANTHER" id="PTHR10381:SF70">
    <property type="entry name" value="ATP-DEPENDENT CLP PROTEASE PROTEOLYTIC SUBUNIT"/>
    <property type="match status" value="1"/>
</dbReference>
<keyword evidence="4" id="KW-0378">Hydrolase</keyword>
<dbReference type="GO" id="GO:0006515">
    <property type="term" value="P:protein quality control for misfolded or incompletely synthesized proteins"/>
    <property type="evidence" value="ECO:0007669"/>
    <property type="project" value="TreeGrafter"/>
</dbReference>
<evidence type="ECO:0000313" key="7">
    <source>
        <dbReference type="EMBL" id="KAB0570570.1"/>
    </source>
</evidence>
<dbReference type="SUPFAM" id="SSF52096">
    <property type="entry name" value="ClpP/crotonase"/>
    <property type="match status" value="1"/>
</dbReference>
<protein>
    <recommendedName>
        <fullName evidence="6">ATP-dependent Clp protease proteolytic subunit</fullName>
    </recommendedName>
</protein>
<dbReference type="PRINTS" id="PR00127">
    <property type="entry name" value="CLPPROTEASEP"/>
</dbReference>
<comment type="caution">
    <text evidence="7">The sequence shown here is derived from an EMBL/GenBank/DDBJ whole genome shotgun (WGS) entry which is preliminary data.</text>
</comment>
<dbReference type="GO" id="GO:0004176">
    <property type="term" value="F:ATP-dependent peptidase activity"/>
    <property type="evidence" value="ECO:0007669"/>
    <property type="project" value="InterPro"/>
</dbReference>
<dbReference type="Pfam" id="PF00574">
    <property type="entry name" value="CLP_protease"/>
    <property type="match status" value="1"/>
</dbReference>
<dbReference type="GO" id="GO:0051117">
    <property type="term" value="F:ATPase binding"/>
    <property type="evidence" value="ECO:0007669"/>
    <property type="project" value="TreeGrafter"/>
</dbReference>
<dbReference type="RefSeq" id="WP_128093993.1">
    <property type="nucleotide sequence ID" value="NZ_JBHEEN010000006.1"/>
</dbReference>
<organism evidence="7">
    <name type="scientific">Brucella pituitosa</name>
    <dbReference type="NCBI Taxonomy" id="571256"/>
    <lineage>
        <taxon>Bacteria</taxon>
        <taxon>Pseudomonadati</taxon>
        <taxon>Pseudomonadota</taxon>
        <taxon>Alphaproteobacteria</taxon>
        <taxon>Hyphomicrobiales</taxon>
        <taxon>Brucellaceae</taxon>
        <taxon>Brucella/Ochrobactrum group</taxon>
        <taxon>Brucella</taxon>
    </lineage>
</organism>
<evidence type="ECO:0000256" key="5">
    <source>
        <dbReference type="ARBA" id="ARBA00022825"/>
    </source>
</evidence>
<comment type="similarity">
    <text evidence="1 6">Belongs to the peptidase S14 family.</text>
</comment>
<dbReference type="PANTHER" id="PTHR10381">
    <property type="entry name" value="ATP-DEPENDENT CLP PROTEASE PROTEOLYTIC SUBUNIT"/>
    <property type="match status" value="1"/>
</dbReference>
<dbReference type="InterPro" id="IPR029045">
    <property type="entry name" value="ClpP/crotonase-like_dom_sf"/>
</dbReference>